<dbReference type="Gene3D" id="3.40.50.1000">
    <property type="entry name" value="HAD superfamily/HAD-like"/>
    <property type="match status" value="1"/>
</dbReference>
<dbReference type="Proteomes" id="UP000325780">
    <property type="component" value="Unassembled WGS sequence"/>
</dbReference>
<feature type="compositionally biased region" description="Basic residues" evidence="1">
    <location>
        <begin position="525"/>
        <end position="538"/>
    </location>
</feature>
<feature type="compositionally biased region" description="Basic residues" evidence="1">
    <location>
        <begin position="70"/>
        <end position="81"/>
    </location>
</feature>
<feature type="domain" description="FCP1 homology" evidence="2">
    <location>
        <begin position="278"/>
        <end position="459"/>
    </location>
</feature>
<dbReference type="SMART" id="SM00577">
    <property type="entry name" value="CPDc"/>
    <property type="match status" value="1"/>
</dbReference>
<feature type="compositionally biased region" description="Basic and acidic residues" evidence="1">
    <location>
        <begin position="539"/>
        <end position="552"/>
    </location>
</feature>
<feature type="compositionally biased region" description="Polar residues" evidence="1">
    <location>
        <begin position="499"/>
        <end position="513"/>
    </location>
</feature>
<dbReference type="EMBL" id="ML742435">
    <property type="protein sequence ID" value="KAE8144790.1"/>
    <property type="molecule type" value="Genomic_DNA"/>
</dbReference>
<dbReference type="AlphaFoldDB" id="A0A5N6TEX4"/>
<feature type="compositionally biased region" description="Polar residues" evidence="1">
    <location>
        <begin position="238"/>
        <end position="247"/>
    </location>
</feature>
<protein>
    <submittedName>
        <fullName evidence="3">NLI interacting factor-like phosphatase-domain-containing protein</fullName>
    </submittedName>
</protein>
<dbReference type="FunFam" id="3.40.50.1000:FF:000228">
    <property type="entry name" value="NIF domain protein"/>
    <property type="match status" value="1"/>
</dbReference>
<dbReference type="InterPro" id="IPR004274">
    <property type="entry name" value="FCP1_dom"/>
</dbReference>
<keyword evidence="4" id="KW-1185">Reference proteome</keyword>
<accession>A0A5N6TEX4</accession>
<feature type="compositionally biased region" description="Low complexity" evidence="1">
    <location>
        <begin position="588"/>
        <end position="600"/>
    </location>
</feature>
<evidence type="ECO:0000259" key="2">
    <source>
        <dbReference type="PROSITE" id="PS50969"/>
    </source>
</evidence>
<dbReference type="SUPFAM" id="SSF56784">
    <property type="entry name" value="HAD-like"/>
    <property type="match status" value="1"/>
</dbReference>
<dbReference type="PROSITE" id="PS50969">
    <property type="entry name" value="FCP1"/>
    <property type="match status" value="1"/>
</dbReference>
<proteinExistence type="predicted"/>
<dbReference type="OrthoDB" id="1711508at2759"/>
<feature type="compositionally biased region" description="Basic and acidic residues" evidence="1">
    <location>
        <begin position="604"/>
        <end position="617"/>
    </location>
</feature>
<name>A0A5N6TEX4_ASPAV</name>
<dbReference type="Pfam" id="PF03031">
    <property type="entry name" value="NIF"/>
    <property type="match status" value="1"/>
</dbReference>
<feature type="compositionally biased region" description="Polar residues" evidence="1">
    <location>
        <begin position="7"/>
        <end position="20"/>
    </location>
</feature>
<organism evidence="3 4">
    <name type="scientific">Aspergillus avenaceus</name>
    <dbReference type="NCBI Taxonomy" id="36643"/>
    <lineage>
        <taxon>Eukaryota</taxon>
        <taxon>Fungi</taxon>
        <taxon>Dikarya</taxon>
        <taxon>Ascomycota</taxon>
        <taxon>Pezizomycotina</taxon>
        <taxon>Eurotiomycetes</taxon>
        <taxon>Eurotiomycetidae</taxon>
        <taxon>Eurotiales</taxon>
        <taxon>Aspergillaceae</taxon>
        <taxon>Aspergillus</taxon>
        <taxon>Aspergillus subgen. Circumdati</taxon>
    </lineage>
</organism>
<dbReference type="InterPro" id="IPR050365">
    <property type="entry name" value="TIM50"/>
</dbReference>
<dbReference type="InterPro" id="IPR036412">
    <property type="entry name" value="HAD-like_sf"/>
</dbReference>
<gene>
    <name evidence="3" type="ORF">BDV25DRAFT_166064</name>
</gene>
<evidence type="ECO:0000313" key="4">
    <source>
        <dbReference type="Proteomes" id="UP000325780"/>
    </source>
</evidence>
<sequence length="617" mass="69264">MERQRAVTGSRSNAESQSRMSNHRGDTEHNIRTSWRPYRGRWNGKAAPRNNTNIVAPGTPERVTPSNTRNTRKDRKPRKQKSPGGTLDTDTQMRGYQTAGSFPVQPTPPPLPAQHNSGLISTNSPNFNIPILPSFQGTMNTFNDQTAQPFFTQFIPNQQLQIQPTWDQSAYGPFSTPLPNSMNSLSDFFHHMPPPFMMNLGLPNPAFTAPPSNDFCPPPADPTAFAAAGLPEKRTPSRPKQSLSNKPSIKRDVSPPRRAPSPTKEYMKQSSQTPKLATIPQPLLVILDLNGTLIFRKHRRFPPVFTRRSGLDKFLDELLKKYKVMIWSSSQPNTVTAVCEKLFPAEKRDSLIAEWGRDKFNLPSNQYRAKVQVYKTLETVWNNEQIQASYPSLQNHKATQRGTPLRTRWDQTNTILIDDSKLKALSEPYNILEIPEFTNQRTADESKIFPKVSQLLEELAKHDDVSKVLRGWNAKLSGNQSILELGIGGNIQKGCDHLPSNSFLSPSSEQSASVDPPGVAEARKERRKRRKEQRKARKHEQALEKTSEDSVRQQKGQMNHPTAVAAMATSNAPRELRAYAIHSTNERSPSPATSSASAGSENFLLDRLEESLNVKRD</sequence>
<reference evidence="3 4" key="1">
    <citation type="submission" date="2019-04" db="EMBL/GenBank/DDBJ databases">
        <title>Friends and foes A comparative genomics study of 23 Aspergillus species from section Flavi.</title>
        <authorList>
            <consortium name="DOE Joint Genome Institute"/>
            <person name="Kjaerbolling I."/>
            <person name="Vesth T."/>
            <person name="Frisvad J.C."/>
            <person name="Nybo J.L."/>
            <person name="Theobald S."/>
            <person name="Kildgaard S."/>
            <person name="Isbrandt T."/>
            <person name="Kuo A."/>
            <person name="Sato A."/>
            <person name="Lyhne E.K."/>
            <person name="Kogle M.E."/>
            <person name="Wiebenga A."/>
            <person name="Kun R.S."/>
            <person name="Lubbers R.J."/>
            <person name="Makela M.R."/>
            <person name="Barry K."/>
            <person name="Chovatia M."/>
            <person name="Clum A."/>
            <person name="Daum C."/>
            <person name="Haridas S."/>
            <person name="He G."/>
            <person name="LaButti K."/>
            <person name="Lipzen A."/>
            <person name="Mondo S."/>
            <person name="Riley R."/>
            <person name="Salamov A."/>
            <person name="Simmons B.A."/>
            <person name="Magnuson J.K."/>
            <person name="Henrissat B."/>
            <person name="Mortensen U.H."/>
            <person name="Larsen T.O."/>
            <person name="Devries R.P."/>
            <person name="Grigoriev I.V."/>
            <person name="Machida M."/>
            <person name="Baker S.E."/>
            <person name="Andersen M.R."/>
        </authorList>
    </citation>
    <scope>NUCLEOTIDE SEQUENCE [LARGE SCALE GENOMIC DNA]</scope>
    <source>
        <strain evidence="3 4">IBT 18842</strain>
    </source>
</reference>
<dbReference type="PANTHER" id="PTHR12210">
    <property type="entry name" value="DULLARD PROTEIN PHOSPHATASE"/>
    <property type="match status" value="1"/>
</dbReference>
<dbReference type="InterPro" id="IPR023214">
    <property type="entry name" value="HAD_sf"/>
</dbReference>
<feature type="region of interest" description="Disordered" evidence="1">
    <location>
        <begin position="210"/>
        <end position="274"/>
    </location>
</feature>
<feature type="region of interest" description="Disordered" evidence="1">
    <location>
        <begin position="498"/>
        <end position="617"/>
    </location>
</feature>
<evidence type="ECO:0000256" key="1">
    <source>
        <dbReference type="SAM" id="MobiDB-lite"/>
    </source>
</evidence>
<feature type="region of interest" description="Disordered" evidence="1">
    <location>
        <begin position="1"/>
        <end position="108"/>
    </location>
</feature>
<evidence type="ECO:0000313" key="3">
    <source>
        <dbReference type="EMBL" id="KAE8144790.1"/>
    </source>
</evidence>
<feature type="compositionally biased region" description="Polar residues" evidence="1">
    <location>
        <begin position="88"/>
        <end position="100"/>
    </location>
</feature>